<reference evidence="2 3" key="1">
    <citation type="submission" date="2018-04" db="EMBL/GenBank/DDBJ databases">
        <title>Genomic Encyclopedia of Archaeal and Bacterial Type Strains, Phase II (KMG-II): from individual species to whole genera.</title>
        <authorList>
            <person name="Goeker M."/>
        </authorList>
    </citation>
    <scope>NUCLEOTIDE SEQUENCE [LARGE SCALE GENOMIC DNA]</scope>
    <source>
        <strain evidence="2 3">DSM 5822</strain>
    </source>
</reference>
<feature type="compositionally biased region" description="Basic and acidic residues" evidence="1">
    <location>
        <begin position="199"/>
        <end position="221"/>
    </location>
</feature>
<comment type="caution">
    <text evidence="2">The sequence shown here is derived from an EMBL/GenBank/DDBJ whole genome shotgun (WGS) entry which is preliminary data.</text>
</comment>
<name>A0A2T5J3Q2_9GAMM</name>
<sequence>MHIKCPACGAVASLDLLLAAEDGASEVVKISGEMQPELWRLMVQYIALFRPQKTKLSFSRMASLLGELHPMIKNAAFERGGKQFHAPLNYWLAAIEQMLAQRDRLTLPLKSHGYLFEIMMSLDAKAIKDIEKKKATPTPEPQAQTHHYDEPSKFLEPPKDTMTKDEGLRALSNLSQKLGVKLPTRTVKSEETAQSSQQAKEEMQRLIDKELAERKQPRDTP</sequence>
<dbReference type="RefSeq" id="WP_204509251.1">
    <property type="nucleotide sequence ID" value="NZ_QAON01000001.1"/>
</dbReference>
<organism evidence="2 3">
    <name type="scientific">Agitococcus lubricus</name>
    <dbReference type="NCBI Taxonomy" id="1077255"/>
    <lineage>
        <taxon>Bacteria</taxon>
        <taxon>Pseudomonadati</taxon>
        <taxon>Pseudomonadota</taxon>
        <taxon>Gammaproteobacteria</taxon>
        <taxon>Moraxellales</taxon>
        <taxon>Moraxellaceae</taxon>
        <taxon>Agitococcus</taxon>
    </lineage>
</organism>
<dbReference type="EMBL" id="QAON01000001">
    <property type="protein sequence ID" value="PTQ91244.1"/>
    <property type="molecule type" value="Genomic_DNA"/>
</dbReference>
<proteinExistence type="predicted"/>
<accession>A0A2T5J3Q2</accession>
<dbReference type="Proteomes" id="UP000244223">
    <property type="component" value="Unassembled WGS sequence"/>
</dbReference>
<evidence type="ECO:0000313" key="3">
    <source>
        <dbReference type="Proteomes" id="UP000244223"/>
    </source>
</evidence>
<evidence type="ECO:0000256" key="1">
    <source>
        <dbReference type="SAM" id="MobiDB-lite"/>
    </source>
</evidence>
<evidence type="ECO:0000313" key="2">
    <source>
        <dbReference type="EMBL" id="PTQ91244.1"/>
    </source>
</evidence>
<gene>
    <name evidence="2" type="ORF">C8N29_101317</name>
</gene>
<keyword evidence="3" id="KW-1185">Reference proteome</keyword>
<dbReference type="AlphaFoldDB" id="A0A2T5J3Q2"/>
<feature type="region of interest" description="Disordered" evidence="1">
    <location>
        <begin position="134"/>
        <end position="221"/>
    </location>
</feature>
<feature type="compositionally biased region" description="Basic and acidic residues" evidence="1">
    <location>
        <begin position="146"/>
        <end position="168"/>
    </location>
</feature>
<protein>
    <submittedName>
        <fullName evidence="2">Uncharacterized protein</fullName>
    </submittedName>
</protein>